<reference evidence="5" key="1">
    <citation type="journal article" date="2019" name="Int. J. Syst. Evol. Microbiol.">
        <title>The Global Catalogue of Microorganisms (GCM) 10K type strain sequencing project: providing services to taxonomists for standard genome sequencing and annotation.</title>
        <authorList>
            <consortium name="The Broad Institute Genomics Platform"/>
            <consortium name="The Broad Institute Genome Sequencing Center for Infectious Disease"/>
            <person name="Wu L."/>
            <person name="Ma J."/>
        </authorList>
    </citation>
    <scope>NUCLEOTIDE SEQUENCE [LARGE SCALE GENOMIC DNA]</scope>
    <source>
        <strain evidence="5">JCM 32206</strain>
    </source>
</reference>
<feature type="signal peptide" evidence="1">
    <location>
        <begin position="1"/>
        <end position="23"/>
    </location>
</feature>
<dbReference type="Pfam" id="PF21922">
    <property type="entry name" value="PBP_dimer_2"/>
    <property type="match status" value="1"/>
</dbReference>
<dbReference type="Gene3D" id="3.40.710.10">
    <property type="entry name" value="DD-peptidase/beta-lactamase superfamily"/>
    <property type="match status" value="1"/>
</dbReference>
<organism evidence="4 5">
    <name type="scientific">Rhodococcus olei</name>
    <dbReference type="NCBI Taxonomy" id="2161675"/>
    <lineage>
        <taxon>Bacteria</taxon>
        <taxon>Bacillati</taxon>
        <taxon>Actinomycetota</taxon>
        <taxon>Actinomycetes</taxon>
        <taxon>Mycobacteriales</taxon>
        <taxon>Nocardiaceae</taxon>
        <taxon>Rhodococcus</taxon>
    </lineage>
</organism>
<keyword evidence="1" id="KW-0732">Signal</keyword>
<evidence type="ECO:0000259" key="2">
    <source>
        <dbReference type="Pfam" id="PF00905"/>
    </source>
</evidence>
<protein>
    <submittedName>
        <fullName evidence="4">D,D-transpeptidase PbpA</fullName>
    </submittedName>
</protein>
<accession>A0ABP8PEG7</accession>
<dbReference type="RefSeq" id="WP_345348777.1">
    <property type="nucleotide sequence ID" value="NZ_BAABFB010000059.1"/>
</dbReference>
<evidence type="ECO:0000259" key="3">
    <source>
        <dbReference type="Pfam" id="PF21922"/>
    </source>
</evidence>
<dbReference type="InterPro" id="IPR054120">
    <property type="entry name" value="PBPA_dimer"/>
</dbReference>
<evidence type="ECO:0000313" key="4">
    <source>
        <dbReference type="EMBL" id="GAA4484848.1"/>
    </source>
</evidence>
<dbReference type="Pfam" id="PF00905">
    <property type="entry name" value="Transpeptidase"/>
    <property type="match status" value="1"/>
</dbReference>
<comment type="caution">
    <text evidence="4">The sequence shown here is derived from an EMBL/GenBank/DDBJ whole genome shotgun (WGS) entry which is preliminary data.</text>
</comment>
<evidence type="ECO:0000313" key="5">
    <source>
        <dbReference type="Proteomes" id="UP001501183"/>
    </source>
</evidence>
<dbReference type="InterPro" id="IPR050515">
    <property type="entry name" value="Beta-lactam/transpept"/>
</dbReference>
<dbReference type="PANTHER" id="PTHR30627:SF24">
    <property type="entry name" value="PENICILLIN-BINDING PROTEIN 4B"/>
    <property type="match status" value="1"/>
</dbReference>
<name>A0ABP8PEG7_9NOCA</name>
<dbReference type="EMBL" id="BAABFB010000059">
    <property type="protein sequence ID" value="GAA4484848.1"/>
    <property type="molecule type" value="Genomic_DNA"/>
</dbReference>
<feature type="domain" description="Penicillin binding protein A dimerisation" evidence="3">
    <location>
        <begin position="52"/>
        <end position="141"/>
    </location>
</feature>
<dbReference type="Proteomes" id="UP001501183">
    <property type="component" value="Unassembled WGS sequence"/>
</dbReference>
<dbReference type="SUPFAM" id="SSF56601">
    <property type="entry name" value="beta-lactamase/transpeptidase-like"/>
    <property type="match status" value="1"/>
</dbReference>
<feature type="domain" description="Penicillin-binding protein transpeptidase" evidence="2">
    <location>
        <begin position="164"/>
        <end position="488"/>
    </location>
</feature>
<feature type="chain" id="PRO_5046848169" evidence="1">
    <location>
        <begin position="24"/>
        <end position="498"/>
    </location>
</feature>
<dbReference type="PANTHER" id="PTHR30627">
    <property type="entry name" value="PEPTIDOGLYCAN D,D-TRANSPEPTIDASE"/>
    <property type="match status" value="1"/>
</dbReference>
<dbReference type="InterPro" id="IPR012338">
    <property type="entry name" value="Beta-lactam/transpept-like"/>
</dbReference>
<dbReference type="InterPro" id="IPR001460">
    <property type="entry name" value="PCN-bd_Tpept"/>
</dbReference>
<evidence type="ECO:0000256" key="1">
    <source>
        <dbReference type="SAM" id="SignalP"/>
    </source>
</evidence>
<proteinExistence type="predicted"/>
<sequence>MNTPLRRVAMAVMVMVVALLANATYVQVIKADDLRTDPRNSRVLLDEYSRQRGQISAGGQVLAASVATDDRYKYLRTYPPNPSAPSSPFANAPVTGFYSMLYGNTGLERSEDAVLNGSDNRLFSRRFFDLVSGRDPRGGNVVSTIDPVVQQVAYDQLTAKGYTGSVVAIKPSTGDILAMVSTPSYDPNLLASHDGKVSTQAWEDLNADPDKPLLNRAVSQTYPPGSTFKVVVTAAALTKGANPDEQLTAAPNITLPGTTTTLENYNGTTCGSGPTASLREAFARSCNTAFVELGIKTGADALKERATAFGISPDAPGIPIPVADGTVGSIPDDAALGQTSIGQRDVALTPLENAVIAATVANGGVRMQPHLVAQLQSPDLSDLANTVPESKGQAVSPQVAATLTDLMIGSENNTGGGNKIPGVQIASKTGTAEHGTDPRNTPPHAWYIAFAPAQNPQVAIAVMVENGGDRALAATGGSVAAPVGRAVINAALEREAQR</sequence>
<keyword evidence="5" id="KW-1185">Reference proteome</keyword>
<gene>
    <name evidence="4" type="primary">pbpA</name>
    <name evidence="4" type="ORF">GCM10023094_38850</name>
</gene>
<dbReference type="Gene3D" id="3.90.1310.10">
    <property type="entry name" value="Penicillin-binding protein 2a (Domain 2)"/>
    <property type="match status" value="1"/>
</dbReference>